<dbReference type="PIRSF" id="PIRSF001112">
    <property type="entry name" value="Epoxide_hydrolase"/>
    <property type="match status" value="1"/>
</dbReference>
<dbReference type="Pfam" id="PF06441">
    <property type="entry name" value="EHN"/>
    <property type="match status" value="1"/>
</dbReference>
<feature type="domain" description="Epoxide hydrolase N-terminal" evidence="4">
    <location>
        <begin position="4"/>
        <end position="108"/>
    </location>
</feature>
<evidence type="ECO:0000256" key="2">
    <source>
        <dbReference type="ARBA" id="ARBA00022797"/>
    </source>
</evidence>
<organism evidence="5 6">
    <name type="scientific">Nocardia rhamnosiphila</name>
    <dbReference type="NCBI Taxonomy" id="426716"/>
    <lineage>
        <taxon>Bacteria</taxon>
        <taxon>Bacillati</taxon>
        <taxon>Actinomycetota</taxon>
        <taxon>Actinomycetes</taxon>
        <taxon>Mycobacteriales</taxon>
        <taxon>Nocardiaceae</taxon>
        <taxon>Nocardia</taxon>
    </lineage>
</organism>
<comment type="caution">
    <text evidence="5">The sequence shown here is derived from an EMBL/GenBank/DDBJ whole genome shotgun (WGS) entry which is preliminary data.</text>
</comment>
<evidence type="ECO:0000313" key="5">
    <source>
        <dbReference type="EMBL" id="MEU1956013.1"/>
    </source>
</evidence>
<dbReference type="RefSeq" id="WP_356959383.1">
    <property type="nucleotide sequence ID" value="NZ_JBEYBD010000028.1"/>
</dbReference>
<dbReference type="PRINTS" id="PR00412">
    <property type="entry name" value="EPOXHYDRLASE"/>
</dbReference>
<dbReference type="Gene3D" id="3.40.50.1820">
    <property type="entry name" value="alpha/beta hydrolase"/>
    <property type="match status" value="1"/>
</dbReference>
<reference evidence="5 6" key="1">
    <citation type="submission" date="2024-06" db="EMBL/GenBank/DDBJ databases">
        <title>The Natural Products Discovery Center: Release of the First 8490 Sequenced Strains for Exploring Actinobacteria Biosynthetic Diversity.</title>
        <authorList>
            <person name="Kalkreuter E."/>
            <person name="Kautsar S.A."/>
            <person name="Yang D."/>
            <person name="Bader C.D."/>
            <person name="Teijaro C.N."/>
            <person name="Fluegel L."/>
            <person name="Davis C.M."/>
            <person name="Simpson J.R."/>
            <person name="Lauterbach L."/>
            <person name="Steele A.D."/>
            <person name="Gui C."/>
            <person name="Meng S."/>
            <person name="Li G."/>
            <person name="Viehrig K."/>
            <person name="Ye F."/>
            <person name="Su P."/>
            <person name="Kiefer A.F."/>
            <person name="Nichols A."/>
            <person name="Cepeda A.J."/>
            <person name="Yan W."/>
            <person name="Fan B."/>
            <person name="Jiang Y."/>
            <person name="Adhikari A."/>
            <person name="Zheng C.-J."/>
            <person name="Schuster L."/>
            <person name="Cowan T.M."/>
            <person name="Smanski M.J."/>
            <person name="Chevrette M.G."/>
            <person name="De Carvalho L.P.S."/>
            <person name="Shen B."/>
        </authorList>
    </citation>
    <scope>NUCLEOTIDE SEQUENCE [LARGE SCALE GENOMIC DNA]</scope>
    <source>
        <strain evidence="5 6">NPDC019708</strain>
    </source>
</reference>
<dbReference type="SUPFAM" id="SSF53474">
    <property type="entry name" value="alpha/beta-Hydrolases"/>
    <property type="match status" value="1"/>
</dbReference>
<comment type="similarity">
    <text evidence="1">Belongs to the peptidase S33 family.</text>
</comment>
<dbReference type="InterPro" id="IPR000639">
    <property type="entry name" value="Epox_hydrolase-like"/>
</dbReference>
<keyword evidence="3 5" id="KW-0378">Hydrolase</keyword>
<dbReference type="InterPro" id="IPR029058">
    <property type="entry name" value="AB_hydrolase_fold"/>
</dbReference>
<dbReference type="InterPro" id="IPR010497">
    <property type="entry name" value="Epoxide_hydro_N"/>
</dbReference>
<dbReference type="EMBL" id="JBEYBF010000031">
    <property type="protein sequence ID" value="MEU1956013.1"/>
    <property type="molecule type" value="Genomic_DNA"/>
</dbReference>
<dbReference type="PANTHER" id="PTHR21661">
    <property type="entry name" value="EPOXIDE HYDROLASE 1-RELATED"/>
    <property type="match status" value="1"/>
</dbReference>
<keyword evidence="2" id="KW-0058">Aromatic hydrocarbons catabolism</keyword>
<protein>
    <submittedName>
        <fullName evidence="5">Epoxide hydrolase family protein</fullName>
    </submittedName>
</protein>
<accession>A0ABV2WYR8</accession>
<dbReference type="GO" id="GO:0016787">
    <property type="term" value="F:hydrolase activity"/>
    <property type="evidence" value="ECO:0007669"/>
    <property type="project" value="UniProtKB-KW"/>
</dbReference>
<evidence type="ECO:0000259" key="4">
    <source>
        <dbReference type="Pfam" id="PF06441"/>
    </source>
</evidence>
<dbReference type="PANTHER" id="PTHR21661:SF35">
    <property type="entry name" value="EPOXIDE HYDROLASE"/>
    <property type="match status" value="1"/>
</dbReference>
<name>A0ABV2WYR8_9NOCA</name>
<dbReference type="InterPro" id="IPR016292">
    <property type="entry name" value="Epoxide_hydrolase"/>
</dbReference>
<proteinExistence type="inferred from homology"/>
<gene>
    <name evidence="5" type="ORF">ABZ510_29690</name>
</gene>
<evidence type="ECO:0000313" key="6">
    <source>
        <dbReference type="Proteomes" id="UP001550628"/>
    </source>
</evidence>
<evidence type="ECO:0000256" key="3">
    <source>
        <dbReference type="ARBA" id="ARBA00022801"/>
    </source>
</evidence>
<keyword evidence="6" id="KW-1185">Reference proteome</keyword>
<sequence length="378" mass="42402">MNLEPFQIATADAELDDLRRRLAQTRWPEPLEPGSWASGTDIAYLRELCTYWEEQFDWKAIEMRLNQWEQLTTEIDGQRIHLFHVRSAEPDARPLMLLHGWPSSFWEFSKVIGPLTAPVAHGGDARDAFHVVVPSLPGYAWSGPTNRGGWDVATMAEAMRQVMHRLGYEQYGVMGGDWGSLVASRMAMKSPENVKGLYLTLISLPPLDERDPTEEEMDLAAIHEQHLATEAAYIAVQVTKPQSLAVGLTDSPAGLAAWIVEKFQSWTDNDGDLESILDKDTILANITAYWLTNTALSSARMYRESILAGTAAPVSEFVKVPTGVGVFPKELYRGSRRQAEKLYNIVRWTEHERGGHFAALEQPDVFVSDIRAFFAGLR</sequence>
<evidence type="ECO:0000256" key="1">
    <source>
        <dbReference type="ARBA" id="ARBA00010088"/>
    </source>
</evidence>
<dbReference type="Proteomes" id="UP001550628">
    <property type="component" value="Unassembled WGS sequence"/>
</dbReference>